<evidence type="ECO:0000313" key="14">
    <source>
        <dbReference type="EMBL" id="KZS99252.1"/>
    </source>
</evidence>
<dbReference type="Gene3D" id="3.40.50.2000">
    <property type="entry name" value="Glycogen Phosphorylase B"/>
    <property type="match status" value="1"/>
</dbReference>
<protein>
    <recommendedName>
        <fullName evidence="5 12">UDP-N-acetylglucosamine transferase subunit ALG13</fullName>
        <ecNumber evidence="4 12">2.4.1.141</ecNumber>
    </recommendedName>
    <alternativeName>
        <fullName evidence="10 12">Asparagine-linked glycosylation protein 13</fullName>
    </alternativeName>
</protein>
<comment type="catalytic activity">
    <reaction evidence="11">
        <text>an N-acetyl-alpha-D-glucosaminyl-diphospho-di-trans,poly-cis-dolichol + UDP-N-acetyl-alpha-D-glucosamine = an N,N'-diacetylchitobiosyl-diphospho-di-trans,poly-cis-dolichol + UDP + H(+)</text>
        <dbReference type="Rhea" id="RHEA:23380"/>
        <dbReference type="Rhea" id="RHEA-COMP:19507"/>
        <dbReference type="Rhea" id="RHEA-COMP:19510"/>
        <dbReference type="ChEBI" id="CHEBI:15378"/>
        <dbReference type="ChEBI" id="CHEBI:57269"/>
        <dbReference type="ChEBI" id="CHEBI:57705"/>
        <dbReference type="ChEBI" id="CHEBI:58223"/>
        <dbReference type="ChEBI" id="CHEBI:58427"/>
        <dbReference type="EC" id="2.4.1.141"/>
    </reaction>
</comment>
<evidence type="ECO:0000256" key="11">
    <source>
        <dbReference type="ARBA" id="ARBA00048184"/>
    </source>
</evidence>
<evidence type="ECO:0000256" key="10">
    <source>
        <dbReference type="ARBA" id="ARBA00032061"/>
    </source>
</evidence>
<comment type="subcellular location">
    <subcellularLocation>
        <location evidence="1 12">Endoplasmic reticulum</location>
    </subcellularLocation>
</comment>
<dbReference type="PANTHER" id="PTHR12867">
    <property type="entry name" value="GLYCOSYL TRANSFERASE-RELATED"/>
    <property type="match status" value="1"/>
</dbReference>
<comment type="subunit">
    <text evidence="3 12">Heterodimer with ALG14 to form a functional enzyme.</text>
</comment>
<evidence type="ECO:0000256" key="3">
    <source>
        <dbReference type="ARBA" id="ARBA00011198"/>
    </source>
</evidence>
<dbReference type="InterPro" id="IPR039042">
    <property type="entry name" value="Alg13-like"/>
</dbReference>
<comment type="function">
    <text evidence="9 12">Involved in protein N-glycosylation. Essential for the second step of the dolichol-linked oligosaccharide pathway.</text>
</comment>
<evidence type="ECO:0000256" key="4">
    <source>
        <dbReference type="ARBA" id="ARBA00012614"/>
    </source>
</evidence>
<evidence type="ECO:0000256" key="5">
    <source>
        <dbReference type="ARBA" id="ARBA00017468"/>
    </source>
</evidence>
<evidence type="ECO:0000256" key="9">
    <source>
        <dbReference type="ARBA" id="ARBA00024804"/>
    </source>
</evidence>
<gene>
    <name evidence="12" type="primary">ALG13</name>
    <name evidence="14" type="ORF">SISNIDRAFT_18961</name>
</gene>
<dbReference type="GO" id="GO:0006488">
    <property type="term" value="P:dolichol-linked oligosaccharide biosynthetic process"/>
    <property type="evidence" value="ECO:0007669"/>
    <property type="project" value="InterPro"/>
</dbReference>
<dbReference type="STRING" id="1314777.A0A165AM34"/>
<proteinExistence type="inferred from homology"/>
<dbReference type="OrthoDB" id="20273at2759"/>
<evidence type="ECO:0000256" key="7">
    <source>
        <dbReference type="ARBA" id="ARBA00022679"/>
    </source>
</evidence>
<evidence type="ECO:0000313" key="15">
    <source>
        <dbReference type="Proteomes" id="UP000076722"/>
    </source>
</evidence>
<dbReference type="SUPFAM" id="SSF53756">
    <property type="entry name" value="UDP-Glycosyltransferase/glycogen phosphorylase"/>
    <property type="match status" value="1"/>
</dbReference>
<dbReference type="GO" id="GO:0004577">
    <property type="term" value="F:N-acetylglucosaminyldiphosphodolichol N-acetylglucosaminyltransferase activity"/>
    <property type="evidence" value="ECO:0007669"/>
    <property type="project" value="UniProtKB-EC"/>
</dbReference>
<keyword evidence="8 12" id="KW-0256">Endoplasmic reticulum</keyword>
<dbReference type="EMBL" id="KV419394">
    <property type="protein sequence ID" value="KZS99252.1"/>
    <property type="molecule type" value="Genomic_DNA"/>
</dbReference>
<name>A0A165AM34_9AGAM</name>
<dbReference type="InterPro" id="IPR007235">
    <property type="entry name" value="Glyco_trans_28_C"/>
</dbReference>
<evidence type="ECO:0000256" key="8">
    <source>
        <dbReference type="ARBA" id="ARBA00022824"/>
    </source>
</evidence>
<evidence type="ECO:0000256" key="12">
    <source>
        <dbReference type="RuleBase" id="RU362128"/>
    </source>
</evidence>
<accession>A0A165AM34</accession>
<evidence type="ECO:0000256" key="1">
    <source>
        <dbReference type="ARBA" id="ARBA00004240"/>
    </source>
</evidence>
<sequence length="167" mass="18556">MIVFVTVGSTHFDALLLSVLSTPSLQSLHQKGYTRLVMQSGNSKIEFQALVKDAAKYGLETEIYTFKPTLKEDYDRADMVISHAGSGTILDVLRLHKPMIVVPNTSLLHNHQQELASVLDSQQYLKCATVQNLAALISSFDPKILQTFPDLDAARFRSIVDEEMGFA</sequence>
<evidence type="ECO:0000256" key="2">
    <source>
        <dbReference type="ARBA" id="ARBA00006962"/>
    </source>
</evidence>
<dbReference type="GO" id="GO:0005783">
    <property type="term" value="C:endoplasmic reticulum"/>
    <property type="evidence" value="ECO:0007669"/>
    <property type="project" value="UniProtKB-SubCell"/>
</dbReference>
<dbReference type="AlphaFoldDB" id="A0A165AM34"/>
<keyword evidence="15" id="KW-1185">Reference proteome</keyword>
<evidence type="ECO:0000259" key="13">
    <source>
        <dbReference type="Pfam" id="PF04101"/>
    </source>
</evidence>
<dbReference type="Pfam" id="PF04101">
    <property type="entry name" value="Glyco_tran_28_C"/>
    <property type="match status" value="1"/>
</dbReference>
<comment type="similarity">
    <text evidence="2 12">Belongs to the glycosyltransferase 28 family.</text>
</comment>
<feature type="domain" description="Glycosyl transferase family 28 C-terminal" evidence="13">
    <location>
        <begin position="2"/>
        <end position="159"/>
    </location>
</feature>
<evidence type="ECO:0000256" key="6">
    <source>
        <dbReference type="ARBA" id="ARBA00022676"/>
    </source>
</evidence>
<reference evidence="14 15" key="1">
    <citation type="journal article" date="2016" name="Mol. Biol. Evol.">
        <title>Comparative Genomics of Early-Diverging Mushroom-Forming Fungi Provides Insights into the Origins of Lignocellulose Decay Capabilities.</title>
        <authorList>
            <person name="Nagy L.G."/>
            <person name="Riley R."/>
            <person name="Tritt A."/>
            <person name="Adam C."/>
            <person name="Daum C."/>
            <person name="Floudas D."/>
            <person name="Sun H."/>
            <person name="Yadav J.S."/>
            <person name="Pangilinan J."/>
            <person name="Larsson K.H."/>
            <person name="Matsuura K."/>
            <person name="Barry K."/>
            <person name="Labutti K."/>
            <person name="Kuo R."/>
            <person name="Ohm R.A."/>
            <person name="Bhattacharya S.S."/>
            <person name="Shirouzu T."/>
            <person name="Yoshinaga Y."/>
            <person name="Martin F.M."/>
            <person name="Grigoriev I.V."/>
            <person name="Hibbett D.S."/>
        </authorList>
    </citation>
    <scope>NUCLEOTIDE SEQUENCE [LARGE SCALE GENOMIC DNA]</scope>
    <source>
        <strain evidence="14 15">HHB9708</strain>
    </source>
</reference>
<dbReference type="PANTHER" id="PTHR12867:SF6">
    <property type="entry name" value="N-ACETYLGLUCOSAMINYLDIPHOSPHODOLICHOL N-ACETYLGLUCOSAMINYLTRANSFERASE"/>
    <property type="match status" value="1"/>
</dbReference>
<keyword evidence="7 12" id="KW-0808">Transferase</keyword>
<keyword evidence="6 12" id="KW-0328">Glycosyltransferase</keyword>
<organism evidence="14 15">
    <name type="scientific">Sistotremastrum niveocremeum HHB9708</name>
    <dbReference type="NCBI Taxonomy" id="1314777"/>
    <lineage>
        <taxon>Eukaryota</taxon>
        <taxon>Fungi</taxon>
        <taxon>Dikarya</taxon>
        <taxon>Basidiomycota</taxon>
        <taxon>Agaricomycotina</taxon>
        <taxon>Agaricomycetes</taxon>
        <taxon>Sistotremastrales</taxon>
        <taxon>Sistotremastraceae</taxon>
        <taxon>Sertulicium</taxon>
        <taxon>Sertulicium niveocremeum</taxon>
    </lineage>
</organism>
<dbReference type="Proteomes" id="UP000076722">
    <property type="component" value="Unassembled WGS sequence"/>
</dbReference>
<dbReference type="EC" id="2.4.1.141" evidence="4 12"/>